<dbReference type="EMBL" id="FOAB01000002">
    <property type="protein sequence ID" value="SEK84224.1"/>
    <property type="molecule type" value="Genomic_DNA"/>
</dbReference>
<accession>A0A1H7KCE8</accession>
<evidence type="ECO:0000313" key="1">
    <source>
        <dbReference type="EMBL" id="SEK84224.1"/>
    </source>
</evidence>
<proteinExistence type="predicted"/>
<reference evidence="2" key="1">
    <citation type="submission" date="2016-10" db="EMBL/GenBank/DDBJ databases">
        <authorList>
            <person name="Varghese N."/>
            <person name="Submissions S."/>
        </authorList>
    </citation>
    <scope>NUCLEOTIDE SEQUENCE [LARGE SCALE GENOMIC DNA]</scope>
    <source>
        <strain evidence="2">DSM 25232 / NCIMB 14723 / 92V</strain>
    </source>
</reference>
<dbReference type="Proteomes" id="UP000198521">
    <property type="component" value="Unassembled WGS sequence"/>
</dbReference>
<dbReference type="AlphaFoldDB" id="A0A1H7KCE8"/>
<sequence length="105" mass="12170">MNSPKNKYLLSILVCFLTIGMYGQEKVTEEAFFSNKKSPSEKSTMPVYKPNYKLDEQIKNTLINDTDPIMPIYKPYLSLEFKSKNSLAKVNLKTLEDIKENLRNN</sequence>
<organism evidence="1 2">
    <name type="scientific">Aquimarina amphilecti</name>
    <dbReference type="NCBI Taxonomy" id="1038014"/>
    <lineage>
        <taxon>Bacteria</taxon>
        <taxon>Pseudomonadati</taxon>
        <taxon>Bacteroidota</taxon>
        <taxon>Flavobacteriia</taxon>
        <taxon>Flavobacteriales</taxon>
        <taxon>Flavobacteriaceae</taxon>
        <taxon>Aquimarina</taxon>
    </lineage>
</organism>
<protein>
    <submittedName>
        <fullName evidence="1">Uncharacterized protein</fullName>
    </submittedName>
</protein>
<keyword evidence="2" id="KW-1185">Reference proteome</keyword>
<name>A0A1H7KCE8_AQUAM</name>
<gene>
    <name evidence="1" type="ORF">SAMN04487910_1270</name>
</gene>
<evidence type="ECO:0000313" key="2">
    <source>
        <dbReference type="Proteomes" id="UP000198521"/>
    </source>
</evidence>
<dbReference type="OrthoDB" id="9893452at2"/>
<dbReference type="RefSeq" id="WP_091406752.1">
    <property type="nucleotide sequence ID" value="NZ_FOAB01000002.1"/>
</dbReference>